<accession>A0A9D4XB64</accession>
<organism evidence="2 3">
    <name type="scientific">Pisum sativum</name>
    <name type="common">Garden pea</name>
    <name type="synonym">Lathyrus oleraceus</name>
    <dbReference type="NCBI Taxonomy" id="3888"/>
    <lineage>
        <taxon>Eukaryota</taxon>
        <taxon>Viridiplantae</taxon>
        <taxon>Streptophyta</taxon>
        <taxon>Embryophyta</taxon>
        <taxon>Tracheophyta</taxon>
        <taxon>Spermatophyta</taxon>
        <taxon>Magnoliopsida</taxon>
        <taxon>eudicotyledons</taxon>
        <taxon>Gunneridae</taxon>
        <taxon>Pentapetalae</taxon>
        <taxon>rosids</taxon>
        <taxon>fabids</taxon>
        <taxon>Fabales</taxon>
        <taxon>Fabaceae</taxon>
        <taxon>Papilionoideae</taxon>
        <taxon>50 kb inversion clade</taxon>
        <taxon>NPAAA clade</taxon>
        <taxon>Hologalegina</taxon>
        <taxon>IRL clade</taxon>
        <taxon>Fabeae</taxon>
        <taxon>Lathyrus</taxon>
    </lineage>
</organism>
<dbReference type="EMBL" id="JAMSHJ010000004">
    <property type="protein sequence ID" value="KAI5417943.1"/>
    <property type="molecule type" value="Genomic_DNA"/>
</dbReference>
<dbReference type="GO" id="GO:0006357">
    <property type="term" value="P:regulation of transcription by RNA polymerase II"/>
    <property type="evidence" value="ECO:0007669"/>
    <property type="project" value="TreeGrafter"/>
</dbReference>
<dbReference type="PANTHER" id="PTHR21277">
    <property type="entry name" value="TRANSCRIPTIONAL ADAPTER 1"/>
    <property type="match status" value="1"/>
</dbReference>
<dbReference type="GO" id="GO:0000124">
    <property type="term" value="C:SAGA complex"/>
    <property type="evidence" value="ECO:0007669"/>
    <property type="project" value="TreeGrafter"/>
</dbReference>
<gene>
    <name evidence="2" type="ORF">KIW84_042539</name>
</gene>
<feature type="region of interest" description="Disordered" evidence="1">
    <location>
        <begin position="461"/>
        <end position="488"/>
    </location>
</feature>
<dbReference type="Pfam" id="PF12767">
    <property type="entry name" value="SAGA-Tad1"/>
    <property type="match status" value="2"/>
</dbReference>
<dbReference type="InterPro" id="IPR024738">
    <property type="entry name" value="Hfi1/Tada1"/>
</dbReference>
<dbReference type="GO" id="GO:0003713">
    <property type="term" value="F:transcription coactivator activity"/>
    <property type="evidence" value="ECO:0007669"/>
    <property type="project" value="TreeGrafter"/>
</dbReference>
<protein>
    <submittedName>
        <fullName evidence="2">Uncharacterized protein</fullName>
    </submittedName>
</protein>
<evidence type="ECO:0000313" key="3">
    <source>
        <dbReference type="Proteomes" id="UP001058974"/>
    </source>
</evidence>
<keyword evidence="3" id="KW-1185">Reference proteome</keyword>
<name>A0A9D4XB64_PEA</name>
<dbReference type="Proteomes" id="UP001058974">
    <property type="component" value="Chromosome 4"/>
</dbReference>
<proteinExistence type="predicted"/>
<feature type="compositionally biased region" description="Basic and acidic residues" evidence="1">
    <location>
        <begin position="461"/>
        <end position="473"/>
    </location>
</feature>
<evidence type="ECO:0000256" key="1">
    <source>
        <dbReference type="SAM" id="MobiDB-lite"/>
    </source>
</evidence>
<reference evidence="2 3" key="1">
    <citation type="journal article" date="2022" name="Nat. Genet.">
        <title>Improved pea reference genome and pan-genome highlight genomic features and evolutionary characteristics.</title>
        <authorList>
            <person name="Yang T."/>
            <person name="Liu R."/>
            <person name="Luo Y."/>
            <person name="Hu S."/>
            <person name="Wang D."/>
            <person name="Wang C."/>
            <person name="Pandey M.K."/>
            <person name="Ge S."/>
            <person name="Xu Q."/>
            <person name="Li N."/>
            <person name="Li G."/>
            <person name="Huang Y."/>
            <person name="Saxena R.K."/>
            <person name="Ji Y."/>
            <person name="Li M."/>
            <person name="Yan X."/>
            <person name="He Y."/>
            <person name="Liu Y."/>
            <person name="Wang X."/>
            <person name="Xiang C."/>
            <person name="Varshney R.K."/>
            <person name="Ding H."/>
            <person name="Gao S."/>
            <person name="Zong X."/>
        </authorList>
    </citation>
    <scope>NUCLEOTIDE SEQUENCE [LARGE SCALE GENOMIC DNA]</scope>
    <source>
        <strain evidence="2 3">cv. Zhongwan 6</strain>
    </source>
</reference>
<dbReference type="AlphaFoldDB" id="A0A9D4XB64"/>
<dbReference type="OrthoDB" id="10264870at2759"/>
<dbReference type="PANTHER" id="PTHR21277:SF29">
    <property type="entry name" value="TRANSCRIPTIONAL REGULATOR OF RNA POLII, SAGA, SUBUNIT"/>
    <property type="match status" value="1"/>
</dbReference>
<dbReference type="Gramene" id="Psat04G0253900-T1">
    <property type="protein sequence ID" value="KAI5417943.1"/>
    <property type="gene ID" value="KIW84_042539"/>
</dbReference>
<sequence>MPAARYIPPINTLDQKLQIQRRLGGLKSCKYFNLLTMYLNMKVTKPDFDKLCIAIIGNENVPLHNHFLKSILKKACLSKAAPPRQSVAEGSLKVKMPNGCNGLPPLGKNSRKCRTPNLRDRRFKHHPSPLGPHGKNSSIGFENSTPVIQEHQIDIDIHPVGNGLHVSVEHREEVNPDSEKLSINRRSPVRAPLGPHGKNNVIGFENSTPKSQQHQMDTDLHPVGNGFDVSVEHREEVNRDSERLATNRRSHIGVPLGPHGKNNVIGFENSTPKSDLHPVGNGFHVSVEHREEVNLDSERLAINRRSPIRAPLGPHGKNNVVGFENSTPKSDLHPVGNGFHVSVEHREEVNLDSERLAINRRSPRRAPLGPHGKNNVVGFENSTPKSDLHPVGNGFHVPVEHREVANRDSEGLAINRRTPMRAPLGPHLKNNNIGFENSTPKFQEHRVDTDLHPVRKTPHLSVEHREEVNRDSKGLPINRRTPMQLPLGPHVKNKIIGFKSSISKLQKQLVDTDLHPVRKRPHLSVEHREEVNRDSKGLAINRRTAMRARVGPLVKNNSIGFENSTPKFPEHQIDTDLHPVRNGFHVSVEHREEVNRDSERLAINRTLIRAPLGLPTYDNRAQIFTHQGLQSGIVTDTCQSTGYLPDTYSLMKRMEHNMETKGCNLTADAAYVLNTALDIYLKKLIKPCFDIADSISVNKFSSQTQPGMNELPRNRHVQKPIGSASASASEFRTSMELNPTILGEDWPLHIERTSILAFEERDKQAQPFIYPSYKYKIFSK</sequence>
<comment type="caution">
    <text evidence="2">The sequence shown here is derived from an EMBL/GenBank/DDBJ whole genome shotgun (WGS) entry which is preliminary data.</text>
</comment>
<evidence type="ECO:0000313" key="2">
    <source>
        <dbReference type="EMBL" id="KAI5417943.1"/>
    </source>
</evidence>